<reference evidence="3" key="1">
    <citation type="journal article" date="2021" name="Nat. Commun.">
        <title>Genetic determinants of endophytism in the Arabidopsis root mycobiome.</title>
        <authorList>
            <person name="Mesny F."/>
            <person name="Miyauchi S."/>
            <person name="Thiergart T."/>
            <person name="Pickel B."/>
            <person name="Atanasova L."/>
            <person name="Karlsson M."/>
            <person name="Huettel B."/>
            <person name="Barry K.W."/>
            <person name="Haridas S."/>
            <person name="Chen C."/>
            <person name="Bauer D."/>
            <person name="Andreopoulos W."/>
            <person name="Pangilinan J."/>
            <person name="LaButti K."/>
            <person name="Riley R."/>
            <person name="Lipzen A."/>
            <person name="Clum A."/>
            <person name="Drula E."/>
            <person name="Henrissat B."/>
            <person name="Kohler A."/>
            <person name="Grigoriev I.V."/>
            <person name="Martin F.M."/>
            <person name="Hacquard S."/>
        </authorList>
    </citation>
    <scope>NUCLEOTIDE SEQUENCE</scope>
    <source>
        <strain evidence="3">MPI-CAGE-AT-0016</strain>
    </source>
</reference>
<feature type="domain" description="WSC" evidence="2">
    <location>
        <begin position="225"/>
        <end position="327"/>
    </location>
</feature>
<dbReference type="AlphaFoldDB" id="A0A8K0THP5"/>
<keyword evidence="1" id="KW-0732">Signal</keyword>
<evidence type="ECO:0000313" key="4">
    <source>
        <dbReference type="Proteomes" id="UP000813385"/>
    </source>
</evidence>
<feature type="chain" id="PRO_5035481098" evidence="1">
    <location>
        <begin position="19"/>
        <end position="339"/>
    </location>
</feature>
<evidence type="ECO:0000256" key="1">
    <source>
        <dbReference type="SAM" id="SignalP"/>
    </source>
</evidence>
<dbReference type="Proteomes" id="UP000813385">
    <property type="component" value="Unassembled WGS sequence"/>
</dbReference>
<dbReference type="SMART" id="SM00321">
    <property type="entry name" value="WSC"/>
    <property type="match status" value="1"/>
</dbReference>
<dbReference type="Pfam" id="PF25486">
    <property type="entry name" value="DUF7909"/>
    <property type="match status" value="1"/>
</dbReference>
<dbReference type="EMBL" id="JAGPXD010000002">
    <property type="protein sequence ID" value="KAH7366876.1"/>
    <property type="molecule type" value="Genomic_DNA"/>
</dbReference>
<accession>A0A8K0THP5</accession>
<gene>
    <name evidence="3" type="ORF">B0T11DRAFT_274307</name>
</gene>
<proteinExistence type="predicted"/>
<dbReference type="InterPro" id="IPR057231">
    <property type="entry name" value="DUF7909"/>
</dbReference>
<name>A0A8K0THP5_9PEZI</name>
<dbReference type="Pfam" id="PF01822">
    <property type="entry name" value="WSC"/>
    <property type="match status" value="1"/>
</dbReference>
<dbReference type="PROSITE" id="PS51212">
    <property type="entry name" value="WSC"/>
    <property type="match status" value="1"/>
</dbReference>
<comment type="caution">
    <text evidence="3">The sequence shown here is derived from an EMBL/GenBank/DDBJ whole genome shotgun (WGS) entry which is preliminary data.</text>
</comment>
<dbReference type="PROSITE" id="PS51257">
    <property type="entry name" value="PROKAR_LIPOPROTEIN"/>
    <property type="match status" value="1"/>
</dbReference>
<keyword evidence="4" id="KW-1185">Reference proteome</keyword>
<feature type="signal peptide" evidence="1">
    <location>
        <begin position="1"/>
        <end position="18"/>
    </location>
</feature>
<dbReference type="OrthoDB" id="5985073at2759"/>
<protein>
    <submittedName>
        <fullName evidence="3">WSC domain-containing protein</fullName>
    </submittedName>
</protein>
<evidence type="ECO:0000259" key="2">
    <source>
        <dbReference type="PROSITE" id="PS51212"/>
    </source>
</evidence>
<sequence length="339" mass="36022">MTRRQLFSGLMAAAVAMACEIPEEPPLSNTITEGFGIVVQNPEFPVIHNRFYNLFEAGGGDQHLFLSPTGEYAFDLTLIDGVITWGPTPLRAVIQGEYLITDNTTKLFMTERGDPRAVFQPVYGCNPDTDELQVELSFVLNQGNEEPGGNICVRSAAGDTHEFRWSPPENPAYDPARPCFPVTLVIDRSGPPPAPSGVPSATSTVPSVPTVTVTPEIFADVTAEGFAFVGCAPEEGPAGDGLGRTLTGTLYADDLLTNELCVAHCGSLGYAFAGSEYSRECWCGNSYPPTREPGTTIASLSGCNMRCGGDSGQYCGGAGWMSLYAACVVGEPCENAEFS</sequence>
<dbReference type="InterPro" id="IPR002889">
    <property type="entry name" value="WSC_carb-bd"/>
</dbReference>
<organism evidence="3 4">
    <name type="scientific">Plectosphaerella cucumerina</name>
    <dbReference type="NCBI Taxonomy" id="40658"/>
    <lineage>
        <taxon>Eukaryota</taxon>
        <taxon>Fungi</taxon>
        <taxon>Dikarya</taxon>
        <taxon>Ascomycota</taxon>
        <taxon>Pezizomycotina</taxon>
        <taxon>Sordariomycetes</taxon>
        <taxon>Hypocreomycetidae</taxon>
        <taxon>Glomerellales</taxon>
        <taxon>Plectosphaerellaceae</taxon>
        <taxon>Plectosphaerella</taxon>
    </lineage>
</organism>
<evidence type="ECO:0000313" key="3">
    <source>
        <dbReference type="EMBL" id="KAH7366876.1"/>
    </source>
</evidence>